<dbReference type="PANTHER" id="PTHR47864">
    <property type="entry name" value="TRANSMEMBRANE PROTEIN"/>
    <property type="match status" value="1"/>
</dbReference>
<evidence type="ECO:0008006" key="3">
    <source>
        <dbReference type="Google" id="ProtNLM"/>
    </source>
</evidence>
<keyword evidence="2" id="KW-1185">Reference proteome</keyword>
<feature type="non-terminal residue" evidence="1">
    <location>
        <position position="1"/>
    </location>
</feature>
<dbReference type="PANTHER" id="PTHR47864:SF10">
    <property type="entry name" value="MYB_SANT-LIKE DNA-BINDING DOMAIN PROTEIN"/>
    <property type="match status" value="1"/>
</dbReference>
<protein>
    <recommendedName>
        <fullName evidence="3">Myb/SANT-like domain-containing protein</fullName>
    </recommendedName>
</protein>
<gene>
    <name evidence="1" type="primary">A07p004530.1_BraROA</name>
    <name evidence="1" type="ORF">IGI04_025768</name>
</gene>
<proteinExistence type="predicted"/>
<evidence type="ECO:0000313" key="1">
    <source>
        <dbReference type="EMBL" id="KAG5377926.1"/>
    </source>
</evidence>
<accession>A0ABQ7KUV2</accession>
<name>A0ABQ7KUV2_BRACM</name>
<reference evidence="1 2" key="1">
    <citation type="submission" date="2021-03" db="EMBL/GenBank/DDBJ databases">
        <authorList>
            <person name="King G.J."/>
            <person name="Bancroft I."/>
            <person name="Baten A."/>
            <person name="Bloomfield J."/>
            <person name="Borpatragohain P."/>
            <person name="He Z."/>
            <person name="Irish N."/>
            <person name="Irwin J."/>
            <person name="Liu K."/>
            <person name="Mauleon R.P."/>
            <person name="Moore J."/>
            <person name="Morris R."/>
            <person name="Ostergaard L."/>
            <person name="Wang B."/>
            <person name="Wells R."/>
        </authorList>
    </citation>
    <scope>NUCLEOTIDE SEQUENCE [LARGE SCALE GENOMIC DNA]</scope>
    <source>
        <strain evidence="1">R-o-18</strain>
        <tissue evidence="1">Leaf</tissue>
    </source>
</reference>
<dbReference type="EMBL" id="JADBGQ010000009">
    <property type="protein sequence ID" value="KAG5377926.1"/>
    <property type="molecule type" value="Genomic_DNA"/>
</dbReference>
<dbReference type="InterPro" id="IPR055314">
    <property type="entry name" value="At2g29880-like"/>
</dbReference>
<evidence type="ECO:0000313" key="2">
    <source>
        <dbReference type="Proteomes" id="UP000823674"/>
    </source>
</evidence>
<dbReference type="Proteomes" id="UP000823674">
    <property type="component" value="Chromosome A07"/>
</dbReference>
<comment type="caution">
    <text evidence="1">The sequence shown here is derived from an EMBL/GenBank/DDBJ whole genome shotgun (WGS) entry which is preliminary data.</text>
</comment>
<sequence>VDIVNGGPDETKLLIDLLVDAFHGNWCDDNGLINKKKNQSSLDLQRFNSGFGWNHDTKRFTAPDEVWDELLPYLFLWRVESLET</sequence>
<organism evidence="1 2">
    <name type="scientific">Brassica rapa subsp. trilocularis</name>
    <dbReference type="NCBI Taxonomy" id="1813537"/>
    <lineage>
        <taxon>Eukaryota</taxon>
        <taxon>Viridiplantae</taxon>
        <taxon>Streptophyta</taxon>
        <taxon>Embryophyta</taxon>
        <taxon>Tracheophyta</taxon>
        <taxon>Spermatophyta</taxon>
        <taxon>Magnoliopsida</taxon>
        <taxon>eudicotyledons</taxon>
        <taxon>Gunneridae</taxon>
        <taxon>Pentapetalae</taxon>
        <taxon>rosids</taxon>
        <taxon>malvids</taxon>
        <taxon>Brassicales</taxon>
        <taxon>Brassicaceae</taxon>
        <taxon>Brassiceae</taxon>
        <taxon>Brassica</taxon>
    </lineage>
</organism>